<dbReference type="Proteomes" id="UP000032142">
    <property type="component" value="Unassembled WGS sequence"/>
</dbReference>
<reference evidence="3" key="1">
    <citation type="submission" date="2014-09" db="EMBL/GenBank/DDBJ databases">
        <authorList>
            <person name="Mudge J."/>
            <person name="Ramaraj T."/>
            <person name="Lindquist I.E."/>
            <person name="Bharti A.K."/>
            <person name="Sundararajan A."/>
            <person name="Cameron C.T."/>
            <person name="Woodward J.E."/>
            <person name="May G.D."/>
            <person name="Brubaker C."/>
            <person name="Broadhvest J."/>
            <person name="Wilkins T.A."/>
        </authorList>
    </citation>
    <scope>NUCLEOTIDE SEQUENCE</scope>
    <source>
        <strain evidence="3">cv. AKA8401</strain>
    </source>
</reference>
<proteinExistence type="predicted"/>
<evidence type="ECO:0000313" key="2">
    <source>
        <dbReference type="EMBL" id="KHG11318.1"/>
    </source>
</evidence>
<name>A0A0B0N9Y5_GOSAR</name>
<evidence type="ECO:0000313" key="3">
    <source>
        <dbReference type="Proteomes" id="UP000032142"/>
    </source>
</evidence>
<dbReference type="EMBL" id="KN395607">
    <property type="protein sequence ID" value="KHG11318.1"/>
    <property type="molecule type" value="Genomic_DNA"/>
</dbReference>
<feature type="transmembrane region" description="Helical" evidence="1">
    <location>
        <begin position="83"/>
        <end position="100"/>
    </location>
</feature>
<evidence type="ECO:0000256" key="1">
    <source>
        <dbReference type="SAM" id="Phobius"/>
    </source>
</evidence>
<keyword evidence="3" id="KW-1185">Reference proteome</keyword>
<accession>A0A0B0N9Y5</accession>
<sequence length="101" mass="11447">MESRLRPGKEQDFRLNRINCPYFVPSIAKLARGSKDIRDSITLSIGLLGIVSLNNLSMACIGTWSFCSCVILIWPSMLAYNDLVIHFVYGHEIWFILIIGL</sequence>
<keyword evidence="1" id="KW-1133">Transmembrane helix</keyword>
<organism evidence="2 3">
    <name type="scientific">Gossypium arboreum</name>
    <name type="common">Tree cotton</name>
    <name type="synonym">Gossypium nanking</name>
    <dbReference type="NCBI Taxonomy" id="29729"/>
    <lineage>
        <taxon>Eukaryota</taxon>
        <taxon>Viridiplantae</taxon>
        <taxon>Streptophyta</taxon>
        <taxon>Embryophyta</taxon>
        <taxon>Tracheophyta</taxon>
        <taxon>Spermatophyta</taxon>
        <taxon>Magnoliopsida</taxon>
        <taxon>eudicotyledons</taxon>
        <taxon>Gunneridae</taxon>
        <taxon>Pentapetalae</taxon>
        <taxon>rosids</taxon>
        <taxon>malvids</taxon>
        <taxon>Malvales</taxon>
        <taxon>Malvaceae</taxon>
        <taxon>Malvoideae</taxon>
        <taxon>Gossypium</taxon>
    </lineage>
</organism>
<dbReference type="AlphaFoldDB" id="A0A0B0N9Y5"/>
<protein>
    <submittedName>
        <fullName evidence="2">ATP-dependent permease MDL1</fullName>
    </submittedName>
</protein>
<keyword evidence="1" id="KW-0812">Transmembrane</keyword>
<gene>
    <name evidence="2" type="ORF">F383_07341</name>
</gene>
<keyword evidence="1" id="KW-0472">Membrane</keyword>